<evidence type="ECO:0000313" key="3">
    <source>
        <dbReference type="Proteomes" id="UP000235347"/>
    </source>
</evidence>
<feature type="compositionally biased region" description="Basic and acidic residues" evidence="1">
    <location>
        <begin position="92"/>
        <end position="108"/>
    </location>
</feature>
<feature type="region of interest" description="Disordered" evidence="1">
    <location>
        <begin position="48"/>
        <end position="108"/>
    </location>
</feature>
<keyword evidence="3" id="KW-1185">Reference proteome</keyword>
<dbReference type="AlphaFoldDB" id="A0A2N7WED9"/>
<evidence type="ECO:0000313" key="2">
    <source>
        <dbReference type="EMBL" id="PMS27800.1"/>
    </source>
</evidence>
<dbReference type="Proteomes" id="UP000235347">
    <property type="component" value="Unassembled WGS sequence"/>
</dbReference>
<evidence type="ECO:0000256" key="1">
    <source>
        <dbReference type="SAM" id="MobiDB-lite"/>
    </source>
</evidence>
<gene>
    <name evidence="2" type="ORF">C0Z19_03850</name>
</gene>
<accession>A0A2N7WED9</accession>
<reference evidence="2 3" key="1">
    <citation type="submission" date="2018-01" db="EMBL/GenBank/DDBJ databases">
        <title>Whole genome analyses suggest that Burkholderia sensu lato contains two further novel genera in the rhizoxinica-symbiotica group Mycetohabitans gen. nov., and Trinickia gen. nov.: implications for the evolution of diazotrophy and nodulation in the Burkholderiaceae.</title>
        <authorList>
            <person name="Estrada-de los Santos P."/>
            <person name="Palmer M."/>
            <person name="Chavez-Ramirez B."/>
            <person name="Beukes C."/>
            <person name="Steenkamp E.T."/>
            <person name="Hirsch A.M."/>
            <person name="Manyaka P."/>
            <person name="Maluk M."/>
            <person name="Lafos M."/>
            <person name="Crook M."/>
            <person name="Gross E."/>
            <person name="Simon M.F."/>
            <person name="Bueno dos Reis Junior F."/>
            <person name="Poole P.S."/>
            <person name="Venter S.N."/>
            <person name="James E.K."/>
        </authorList>
    </citation>
    <scope>NUCLEOTIDE SEQUENCE [LARGE SCALE GENOMIC DNA]</scope>
    <source>
        <strain evidence="2 3">GP25-8</strain>
    </source>
</reference>
<comment type="caution">
    <text evidence="2">The sequence shown here is derived from an EMBL/GenBank/DDBJ whole genome shotgun (WGS) entry which is preliminary data.</text>
</comment>
<dbReference type="EMBL" id="PNYB01000002">
    <property type="protein sequence ID" value="PMS27800.1"/>
    <property type="molecule type" value="Genomic_DNA"/>
</dbReference>
<protein>
    <submittedName>
        <fullName evidence="2">Uncharacterized protein</fullName>
    </submittedName>
</protein>
<feature type="compositionally biased region" description="Low complexity" evidence="1">
    <location>
        <begin position="70"/>
        <end position="81"/>
    </location>
</feature>
<organism evidence="2 3">
    <name type="scientific">Trinickia soli</name>
    <dbReference type="NCBI Taxonomy" id="380675"/>
    <lineage>
        <taxon>Bacteria</taxon>
        <taxon>Pseudomonadati</taxon>
        <taxon>Pseudomonadota</taxon>
        <taxon>Betaproteobacteria</taxon>
        <taxon>Burkholderiales</taxon>
        <taxon>Burkholderiaceae</taxon>
        <taxon>Trinickia</taxon>
    </lineage>
</organism>
<sequence>MPHDEGNKMTVGRAFPCLRARIVAVAIAGALASLTVAVDARAQAPLRERRAEHPVRPLRHRYLPPHREPLAAPAPASTSASIVRTASSPGEFGEHQRDGHMTPDERRLLRQHIEDAVRELYRQ</sequence>
<name>A0A2N7WED9_9BURK</name>
<proteinExistence type="predicted"/>